<dbReference type="STRING" id="1121291.SAMN02745134_00162"/>
<accession>A0A1W1WYL0</accession>
<dbReference type="RefSeq" id="WP_242950448.1">
    <property type="nucleotide sequence ID" value="NZ_FWXH01000002.1"/>
</dbReference>
<dbReference type="Proteomes" id="UP000192468">
    <property type="component" value="Unassembled WGS sequence"/>
</dbReference>
<proteinExistence type="predicted"/>
<name>A0A1W1WYL0_9CLOT</name>
<evidence type="ECO:0000313" key="1">
    <source>
        <dbReference type="EMBL" id="SMC16816.1"/>
    </source>
</evidence>
<reference evidence="1 2" key="1">
    <citation type="submission" date="2017-04" db="EMBL/GenBank/DDBJ databases">
        <authorList>
            <person name="Afonso C.L."/>
            <person name="Miller P.J."/>
            <person name="Scott M.A."/>
            <person name="Spackman E."/>
            <person name="Goraichik I."/>
            <person name="Dimitrov K.M."/>
            <person name="Suarez D.L."/>
            <person name="Swayne D.E."/>
        </authorList>
    </citation>
    <scope>NUCLEOTIDE SEQUENCE [LARGE SCALE GENOMIC DNA]</scope>
    <source>
        <strain evidence="1 2">DSM 12555</strain>
    </source>
</reference>
<gene>
    <name evidence="1" type="ORF">SAMN02745134_00162</name>
</gene>
<dbReference type="AlphaFoldDB" id="A0A1W1WYL0"/>
<dbReference type="EMBL" id="FWXH01000002">
    <property type="protein sequence ID" value="SMC16816.1"/>
    <property type="molecule type" value="Genomic_DNA"/>
</dbReference>
<evidence type="ECO:0000313" key="2">
    <source>
        <dbReference type="Proteomes" id="UP000192468"/>
    </source>
</evidence>
<keyword evidence="2" id="KW-1185">Reference proteome</keyword>
<protein>
    <submittedName>
        <fullName evidence="1">Uncharacterized protein</fullName>
    </submittedName>
</protein>
<sequence>MIGDVTLLKIEDIISGNYSEYPEEIQKYMKNYSELLREKIKAELVKSKADKMLKDINKSNETFIAVLSEILENGTKGYNKMSTKTLIDMYLNIKSPEDFAVILESINNEI</sequence>
<organism evidence="1 2">
    <name type="scientific">Clostridium acidisoli DSM 12555</name>
    <dbReference type="NCBI Taxonomy" id="1121291"/>
    <lineage>
        <taxon>Bacteria</taxon>
        <taxon>Bacillati</taxon>
        <taxon>Bacillota</taxon>
        <taxon>Clostridia</taxon>
        <taxon>Eubacteriales</taxon>
        <taxon>Clostridiaceae</taxon>
        <taxon>Clostridium</taxon>
    </lineage>
</organism>